<reference evidence="2 3" key="1">
    <citation type="submission" date="2019-03" db="EMBL/GenBank/DDBJ databases">
        <title>First draft genome of Liparis tanakae, snailfish: a comprehensive survey of snailfish specific genes.</title>
        <authorList>
            <person name="Kim W."/>
            <person name="Song I."/>
            <person name="Jeong J.-H."/>
            <person name="Kim D."/>
            <person name="Kim S."/>
            <person name="Ryu S."/>
            <person name="Song J.Y."/>
            <person name="Lee S.K."/>
        </authorList>
    </citation>
    <scope>NUCLEOTIDE SEQUENCE [LARGE SCALE GENOMIC DNA]</scope>
    <source>
        <tissue evidence="2">Muscle</tissue>
    </source>
</reference>
<dbReference type="EMBL" id="SRLO01000520">
    <property type="protein sequence ID" value="TNN53272.1"/>
    <property type="molecule type" value="Genomic_DNA"/>
</dbReference>
<feature type="compositionally biased region" description="Basic and acidic residues" evidence="1">
    <location>
        <begin position="1"/>
        <end position="12"/>
    </location>
</feature>
<gene>
    <name evidence="2" type="ORF">EYF80_036506</name>
</gene>
<organism evidence="2 3">
    <name type="scientific">Liparis tanakae</name>
    <name type="common">Tanaka's snailfish</name>
    <dbReference type="NCBI Taxonomy" id="230148"/>
    <lineage>
        <taxon>Eukaryota</taxon>
        <taxon>Metazoa</taxon>
        <taxon>Chordata</taxon>
        <taxon>Craniata</taxon>
        <taxon>Vertebrata</taxon>
        <taxon>Euteleostomi</taxon>
        <taxon>Actinopterygii</taxon>
        <taxon>Neopterygii</taxon>
        <taxon>Teleostei</taxon>
        <taxon>Neoteleostei</taxon>
        <taxon>Acanthomorphata</taxon>
        <taxon>Eupercaria</taxon>
        <taxon>Perciformes</taxon>
        <taxon>Cottioidei</taxon>
        <taxon>Cottales</taxon>
        <taxon>Liparidae</taxon>
        <taxon>Liparis</taxon>
    </lineage>
</organism>
<evidence type="ECO:0000313" key="3">
    <source>
        <dbReference type="Proteomes" id="UP000314294"/>
    </source>
</evidence>
<sequence>MSGDDGAEKAGENMKCMGGGEKMAETHGGDRKIAYVIRGLRFQRSIDFRSISVLADTASAALSSLSEHDGFLFGGSGAVVGPTPSATRQQRPLESGEYGGNHCHGQEMETT</sequence>
<dbReference type="AlphaFoldDB" id="A0A4Z2GKQ0"/>
<proteinExistence type="predicted"/>
<comment type="caution">
    <text evidence="2">The sequence shown here is derived from an EMBL/GenBank/DDBJ whole genome shotgun (WGS) entry which is preliminary data.</text>
</comment>
<feature type="region of interest" description="Disordered" evidence="1">
    <location>
        <begin position="1"/>
        <end position="26"/>
    </location>
</feature>
<evidence type="ECO:0000256" key="1">
    <source>
        <dbReference type="SAM" id="MobiDB-lite"/>
    </source>
</evidence>
<keyword evidence="3" id="KW-1185">Reference proteome</keyword>
<dbReference type="Proteomes" id="UP000314294">
    <property type="component" value="Unassembled WGS sequence"/>
</dbReference>
<evidence type="ECO:0000313" key="2">
    <source>
        <dbReference type="EMBL" id="TNN53272.1"/>
    </source>
</evidence>
<protein>
    <submittedName>
        <fullName evidence="2">Uncharacterized protein</fullName>
    </submittedName>
</protein>
<accession>A0A4Z2GKQ0</accession>
<name>A0A4Z2GKQ0_9TELE</name>
<feature type="region of interest" description="Disordered" evidence="1">
    <location>
        <begin position="77"/>
        <end position="111"/>
    </location>
</feature>